<keyword evidence="1" id="KW-0732">Signal</keyword>
<comment type="caution">
    <text evidence="3">The sequence shown here is derived from an EMBL/GenBank/DDBJ whole genome shotgun (WGS) entry which is preliminary data.</text>
</comment>
<name>A0A6I4UTV5_9SPHN</name>
<organism evidence="3 4">
    <name type="scientific">Croceibacterium soli</name>
    <dbReference type="NCBI Taxonomy" id="1739690"/>
    <lineage>
        <taxon>Bacteria</taxon>
        <taxon>Pseudomonadati</taxon>
        <taxon>Pseudomonadota</taxon>
        <taxon>Alphaproteobacteria</taxon>
        <taxon>Sphingomonadales</taxon>
        <taxon>Erythrobacteraceae</taxon>
        <taxon>Croceibacterium</taxon>
    </lineage>
</organism>
<dbReference type="SUPFAM" id="SSF50891">
    <property type="entry name" value="Cyclophilin-like"/>
    <property type="match status" value="1"/>
</dbReference>
<dbReference type="Pfam" id="PF00160">
    <property type="entry name" value="Pro_isomerase"/>
    <property type="match status" value="1"/>
</dbReference>
<proteinExistence type="predicted"/>
<keyword evidence="4" id="KW-1185">Reference proteome</keyword>
<dbReference type="Proteomes" id="UP000469159">
    <property type="component" value="Unassembled WGS sequence"/>
</dbReference>
<feature type="signal peptide" evidence="1">
    <location>
        <begin position="1"/>
        <end position="20"/>
    </location>
</feature>
<protein>
    <submittedName>
        <fullName evidence="3">Peptidylprolyl isomerase</fullName>
    </submittedName>
</protein>
<accession>A0A6I4UTV5</accession>
<evidence type="ECO:0000313" key="3">
    <source>
        <dbReference type="EMBL" id="MXP41926.1"/>
    </source>
</evidence>
<dbReference type="Gene3D" id="2.40.100.10">
    <property type="entry name" value="Cyclophilin-like"/>
    <property type="match status" value="1"/>
</dbReference>
<dbReference type="AlphaFoldDB" id="A0A6I4UTV5"/>
<feature type="chain" id="PRO_5026208974" evidence="1">
    <location>
        <begin position="21"/>
        <end position="321"/>
    </location>
</feature>
<dbReference type="OrthoDB" id="9807797at2"/>
<evidence type="ECO:0000313" key="4">
    <source>
        <dbReference type="Proteomes" id="UP000469159"/>
    </source>
</evidence>
<evidence type="ECO:0000256" key="1">
    <source>
        <dbReference type="SAM" id="SignalP"/>
    </source>
</evidence>
<dbReference type="InterPro" id="IPR029000">
    <property type="entry name" value="Cyclophilin-like_dom_sf"/>
</dbReference>
<dbReference type="GO" id="GO:0003755">
    <property type="term" value="F:peptidyl-prolyl cis-trans isomerase activity"/>
    <property type="evidence" value="ECO:0007669"/>
    <property type="project" value="InterPro"/>
</dbReference>
<dbReference type="PROSITE" id="PS50072">
    <property type="entry name" value="CSA_PPIASE_2"/>
    <property type="match status" value="1"/>
</dbReference>
<sequence>MTRMLLSALACALVAAPLAAQEKPAEAPTPASVVAAAKSAEWTAIDPADLLVMTLAPSAKGEERQVIVQLLPPPFSQGWVGNIRALARAHWWDGTSVYRVVDNWVAQWGDADETKPLPEGIREVPESEYVTPVQRDPAGVRDYVLTPKRAEIVINRFIDSYAVTGFVAGWPMALDDKGGGTAWPVHCYGHVGVARDLSPATGSGAELYAVIGHAPRQLDRNIAVVGRVIEGIEHLATLQRGKGEAGVYDDPALRVPILSVRLADELPEGERPRFQYLASESESFARYLHVRANRSDPFYRVPAGAVDLCNVQVPIRREPQG</sequence>
<evidence type="ECO:0000259" key="2">
    <source>
        <dbReference type="PROSITE" id="PS50072"/>
    </source>
</evidence>
<reference evidence="3 4" key="1">
    <citation type="submission" date="2019-12" db="EMBL/GenBank/DDBJ databases">
        <title>Genomic-based taxomic classification of the family Erythrobacteraceae.</title>
        <authorList>
            <person name="Xu L."/>
        </authorList>
    </citation>
    <scope>NUCLEOTIDE SEQUENCE [LARGE SCALE GENOMIC DNA]</scope>
    <source>
        <strain evidence="3 4">MCCC 1K02066</strain>
    </source>
</reference>
<dbReference type="InterPro" id="IPR002130">
    <property type="entry name" value="Cyclophilin-type_PPIase_dom"/>
</dbReference>
<gene>
    <name evidence="3" type="ORF">GRI75_09775</name>
</gene>
<dbReference type="EMBL" id="WTYK01000005">
    <property type="protein sequence ID" value="MXP41926.1"/>
    <property type="molecule type" value="Genomic_DNA"/>
</dbReference>
<keyword evidence="3" id="KW-0413">Isomerase</keyword>
<feature type="domain" description="PPIase cyclophilin-type" evidence="2">
    <location>
        <begin position="80"/>
        <end position="262"/>
    </location>
</feature>